<name>D3FV00_ALKPO</name>
<dbReference type="EMBL" id="CP001878">
    <property type="protein sequence ID" value="ADC48426.1"/>
    <property type="molecule type" value="Genomic_DNA"/>
</dbReference>
<evidence type="ECO:0000256" key="1">
    <source>
        <dbReference type="SAM" id="Coils"/>
    </source>
</evidence>
<organism evidence="2 3">
    <name type="scientific">Alkalihalophilus pseudofirmus (strain ATCC BAA-2126 / JCM 17055 / OF4)</name>
    <name type="common">Bacillus pseudofirmus</name>
    <dbReference type="NCBI Taxonomy" id="398511"/>
    <lineage>
        <taxon>Bacteria</taxon>
        <taxon>Bacillati</taxon>
        <taxon>Bacillota</taxon>
        <taxon>Bacilli</taxon>
        <taxon>Bacillales</taxon>
        <taxon>Bacillaceae</taxon>
        <taxon>Alkalihalophilus</taxon>
    </lineage>
</organism>
<reference evidence="2 3" key="1">
    <citation type="journal article" date="2011" name="Environ. Microbiol.">
        <title>Genome of alkaliphilic Bacillus pseudofirmus OF4 reveals adaptations that support the ability to grow in an external pH range from 7.5 to 11.4.</title>
        <authorList>
            <person name="Janto B."/>
            <person name="Ahmed A."/>
            <person name="Ito M."/>
            <person name="Liu J."/>
            <person name="Hicks D.B."/>
            <person name="Pagni S."/>
            <person name="Fackelmayer O.J."/>
            <person name="Smith T.A."/>
            <person name="Earl J."/>
            <person name="Elbourne L.D."/>
            <person name="Hassan K."/>
            <person name="Paulsen I.T."/>
            <person name="Kolsto A.B."/>
            <person name="Tourasse N.J."/>
            <person name="Ehrlich G.D."/>
            <person name="Boissy R."/>
            <person name="Ivey D.M."/>
            <person name="Li G."/>
            <person name="Xue Y."/>
            <person name="Ma Y."/>
            <person name="Hu F.Z."/>
            <person name="Krulwich T.A."/>
        </authorList>
    </citation>
    <scope>NUCLEOTIDE SEQUENCE [LARGE SCALE GENOMIC DNA]</scope>
    <source>
        <strain evidence="3">ATCC BAA-2126 / JCM 17055 / OF4</strain>
    </source>
</reference>
<dbReference type="RefSeq" id="WP_012959704.1">
    <property type="nucleotide sequence ID" value="NC_013791.2"/>
</dbReference>
<dbReference type="AlphaFoldDB" id="D3FV00"/>
<accession>D3FV00</accession>
<dbReference type="Proteomes" id="UP000001544">
    <property type="component" value="Chromosome"/>
</dbReference>
<keyword evidence="3" id="KW-1185">Reference proteome</keyword>
<keyword evidence="1" id="KW-0175">Coiled coil</keyword>
<dbReference type="eggNOG" id="ENOG5032QXU">
    <property type="taxonomic scope" value="Bacteria"/>
</dbReference>
<dbReference type="HOGENOM" id="CLU_095642_0_0_9"/>
<dbReference type="KEGG" id="bpf:BpOF4_01795"/>
<proteinExistence type="predicted"/>
<protein>
    <submittedName>
        <fullName evidence="2">Uncharacterized protein</fullName>
    </submittedName>
</protein>
<evidence type="ECO:0000313" key="3">
    <source>
        <dbReference type="Proteomes" id="UP000001544"/>
    </source>
</evidence>
<dbReference type="STRING" id="398511.BpOF4_01795"/>
<sequence length="230" mass="25727">MTNFSSPTPKLYSHQDKLKMTYCTEEIKRIKSNVAKQEKQIQDLKETVTSLTEKIQEAERSIPPPITHEASQLSAGCSSFFSYSILIPKTNEEDPITIIGSYTITNTGSAALHEPVICLEISPSAACNLTGKINYRPVSQTEQYIISDDYLTWEFTEGSSLQEARKSGLYWLKPVSNVQLEINQSLSFSPLELQISKKHVEDEITVRGYVICREIPEGQAAINSISCKLS</sequence>
<gene>
    <name evidence="2" type="ordered locus">BpOF4_01795</name>
</gene>
<evidence type="ECO:0000313" key="2">
    <source>
        <dbReference type="EMBL" id="ADC48426.1"/>
    </source>
</evidence>
<feature type="coiled-coil region" evidence="1">
    <location>
        <begin position="27"/>
        <end position="61"/>
    </location>
</feature>